<keyword evidence="4" id="KW-1185">Reference proteome</keyword>
<protein>
    <submittedName>
        <fullName evidence="3">AbrB/MazE/SpoVT family DNA-binding domain-containing protein</fullName>
    </submittedName>
</protein>
<evidence type="ECO:0000313" key="3">
    <source>
        <dbReference type="EMBL" id="NCJ05145.1"/>
    </source>
</evidence>
<name>A0A8K2AGR8_9CYAN</name>
<dbReference type="Pfam" id="PF04014">
    <property type="entry name" value="MazE_antitoxin"/>
    <property type="match status" value="1"/>
</dbReference>
<evidence type="ECO:0000256" key="1">
    <source>
        <dbReference type="SAM" id="MobiDB-lite"/>
    </source>
</evidence>
<feature type="domain" description="SpoVT-AbrB" evidence="2">
    <location>
        <begin position="6"/>
        <end position="51"/>
    </location>
</feature>
<gene>
    <name evidence="3" type="ORF">GS597_01145</name>
</gene>
<organism evidence="3 4">
    <name type="scientific">Petrachloros mirabilis ULC683</name>
    <dbReference type="NCBI Taxonomy" id="2781853"/>
    <lineage>
        <taxon>Bacteria</taxon>
        <taxon>Bacillati</taxon>
        <taxon>Cyanobacteriota</taxon>
        <taxon>Cyanophyceae</taxon>
        <taxon>Synechococcales</taxon>
        <taxon>Petrachlorosaceae</taxon>
        <taxon>Petrachloros</taxon>
        <taxon>Petrachloros mirabilis</taxon>
    </lineage>
</organism>
<sequence length="80" mass="8707">MKAQIGQWGNSLAVRIPKQAVDALHLKANDALEFSVADGKLVLEPVQALPQLSLEELLSEATETSEPEVNWGEPVGNEVW</sequence>
<dbReference type="SUPFAM" id="SSF89447">
    <property type="entry name" value="AbrB/MazE/MraZ-like"/>
    <property type="match status" value="1"/>
</dbReference>
<dbReference type="PANTHER" id="PTHR40516:SF1">
    <property type="entry name" value="ANTITOXIN CHPS-RELATED"/>
    <property type="match status" value="1"/>
</dbReference>
<feature type="region of interest" description="Disordered" evidence="1">
    <location>
        <begin position="61"/>
        <end position="80"/>
    </location>
</feature>
<comment type="caution">
    <text evidence="3">The sequence shown here is derived from an EMBL/GenBank/DDBJ whole genome shotgun (WGS) entry which is preliminary data.</text>
</comment>
<dbReference type="InterPro" id="IPR037914">
    <property type="entry name" value="SpoVT-AbrB_sf"/>
</dbReference>
<reference evidence="3" key="1">
    <citation type="submission" date="2019-12" db="EMBL/GenBank/DDBJ databases">
        <title>High-Quality draft genome sequences of three cyanobacteria isolated from the limestone walls of the Old Cathedral of Coimbra.</title>
        <authorList>
            <person name="Tiago I."/>
            <person name="Soares F."/>
            <person name="Portugal A."/>
        </authorList>
    </citation>
    <scope>NUCLEOTIDE SEQUENCE [LARGE SCALE GENOMIC DNA]</scope>
    <source>
        <strain evidence="3">C</strain>
    </source>
</reference>
<keyword evidence="3" id="KW-0238">DNA-binding</keyword>
<dbReference type="AlphaFoldDB" id="A0A8K2AGR8"/>
<dbReference type="GO" id="GO:0097351">
    <property type="term" value="F:toxin sequestering activity"/>
    <property type="evidence" value="ECO:0007669"/>
    <property type="project" value="InterPro"/>
</dbReference>
<dbReference type="SMART" id="SM00966">
    <property type="entry name" value="SpoVT_AbrB"/>
    <property type="match status" value="1"/>
</dbReference>
<evidence type="ECO:0000313" key="4">
    <source>
        <dbReference type="Proteomes" id="UP000607397"/>
    </source>
</evidence>
<dbReference type="InterPro" id="IPR039052">
    <property type="entry name" value="Antitox_PemI-like"/>
</dbReference>
<evidence type="ECO:0000259" key="2">
    <source>
        <dbReference type="SMART" id="SM00966"/>
    </source>
</evidence>
<accession>A0A8K2AGR8</accession>
<dbReference type="GO" id="GO:0003677">
    <property type="term" value="F:DNA binding"/>
    <property type="evidence" value="ECO:0007669"/>
    <property type="project" value="UniProtKB-KW"/>
</dbReference>
<dbReference type="EMBL" id="WVIC01000002">
    <property type="protein sequence ID" value="NCJ05145.1"/>
    <property type="molecule type" value="Genomic_DNA"/>
</dbReference>
<dbReference type="RefSeq" id="WP_161823627.1">
    <property type="nucleotide sequence ID" value="NZ_WVIC01000002.1"/>
</dbReference>
<dbReference type="PANTHER" id="PTHR40516">
    <property type="entry name" value="ANTITOXIN CHPS-RELATED"/>
    <property type="match status" value="1"/>
</dbReference>
<dbReference type="Proteomes" id="UP000607397">
    <property type="component" value="Unassembled WGS sequence"/>
</dbReference>
<dbReference type="InterPro" id="IPR007159">
    <property type="entry name" value="SpoVT-AbrB_dom"/>
</dbReference>
<dbReference type="Gene3D" id="2.10.260.10">
    <property type="match status" value="1"/>
</dbReference>
<proteinExistence type="predicted"/>